<dbReference type="AlphaFoldDB" id="A0AAV4CMZ3"/>
<name>A0AAV4CMZ3_9GAST</name>
<keyword evidence="2" id="KW-1185">Reference proteome</keyword>
<dbReference type="GO" id="GO:0005840">
    <property type="term" value="C:ribosome"/>
    <property type="evidence" value="ECO:0007669"/>
    <property type="project" value="UniProtKB-KW"/>
</dbReference>
<protein>
    <submittedName>
        <fullName evidence="1">30S ribosomal protein s20</fullName>
    </submittedName>
</protein>
<gene>
    <name evidence="1" type="ORF">PoB_005986600</name>
</gene>
<accession>A0AAV4CMZ3</accession>
<evidence type="ECO:0000313" key="2">
    <source>
        <dbReference type="Proteomes" id="UP000735302"/>
    </source>
</evidence>
<organism evidence="1 2">
    <name type="scientific">Plakobranchus ocellatus</name>
    <dbReference type="NCBI Taxonomy" id="259542"/>
    <lineage>
        <taxon>Eukaryota</taxon>
        <taxon>Metazoa</taxon>
        <taxon>Spiralia</taxon>
        <taxon>Lophotrochozoa</taxon>
        <taxon>Mollusca</taxon>
        <taxon>Gastropoda</taxon>
        <taxon>Heterobranchia</taxon>
        <taxon>Euthyneura</taxon>
        <taxon>Panpulmonata</taxon>
        <taxon>Sacoglossa</taxon>
        <taxon>Placobranchoidea</taxon>
        <taxon>Plakobranchidae</taxon>
        <taxon>Plakobranchus</taxon>
    </lineage>
</organism>
<proteinExistence type="predicted"/>
<sequence>MAVCAVDENFSQVTDQPKKQPKLGSAKEIRKLEALSGHQTGEDCRCTRLHCFQVTSAEERHCLVDHYNSLSSKDAQVSLSAALINVGSVERKRKF</sequence>
<evidence type="ECO:0000313" key="1">
    <source>
        <dbReference type="EMBL" id="GFO33361.1"/>
    </source>
</evidence>
<dbReference type="EMBL" id="BLXT01006771">
    <property type="protein sequence ID" value="GFO33361.1"/>
    <property type="molecule type" value="Genomic_DNA"/>
</dbReference>
<reference evidence="1 2" key="1">
    <citation type="journal article" date="2021" name="Elife">
        <title>Chloroplast acquisition without the gene transfer in kleptoplastic sea slugs, Plakobranchus ocellatus.</title>
        <authorList>
            <person name="Maeda T."/>
            <person name="Takahashi S."/>
            <person name="Yoshida T."/>
            <person name="Shimamura S."/>
            <person name="Takaki Y."/>
            <person name="Nagai Y."/>
            <person name="Toyoda A."/>
            <person name="Suzuki Y."/>
            <person name="Arimoto A."/>
            <person name="Ishii H."/>
            <person name="Satoh N."/>
            <person name="Nishiyama T."/>
            <person name="Hasebe M."/>
            <person name="Maruyama T."/>
            <person name="Minagawa J."/>
            <person name="Obokata J."/>
            <person name="Shigenobu S."/>
        </authorList>
    </citation>
    <scope>NUCLEOTIDE SEQUENCE [LARGE SCALE GENOMIC DNA]</scope>
</reference>
<comment type="caution">
    <text evidence="1">The sequence shown here is derived from an EMBL/GenBank/DDBJ whole genome shotgun (WGS) entry which is preliminary data.</text>
</comment>
<dbReference type="Proteomes" id="UP000735302">
    <property type="component" value="Unassembled WGS sequence"/>
</dbReference>
<keyword evidence="1" id="KW-0689">Ribosomal protein</keyword>
<keyword evidence="1" id="KW-0687">Ribonucleoprotein</keyword>